<evidence type="ECO:0000256" key="1">
    <source>
        <dbReference type="SAM" id="MobiDB-lite"/>
    </source>
</evidence>
<dbReference type="PANTHER" id="PTHR34606:SF15">
    <property type="entry name" value="BON DOMAIN-CONTAINING PROTEIN"/>
    <property type="match status" value="1"/>
</dbReference>
<gene>
    <name evidence="3" type="ORF">H0S73_04285</name>
</gene>
<dbReference type="PROSITE" id="PS50914">
    <property type="entry name" value="BON"/>
    <property type="match status" value="1"/>
</dbReference>
<dbReference type="EMBL" id="JACDXJ010000001">
    <property type="protein sequence ID" value="MBA1155349.1"/>
    <property type="molecule type" value="Genomic_DNA"/>
</dbReference>
<evidence type="ECO:0000313" key="4">
    <source>
        <dbReference type="Proteomes" id="UP000572984"/>
    </source>
</evidence>
<dbReference type="InterPro" id="IPR007055">
    <property type="entry name" value="BON_dom"/>
</dbReference>
<dbReference type="InterPro" id="IPR014004">
    <property type="entry name" value="Transpt-assoc_nodulatn_dom_bac"/>
</dbReference>
<protein>
    <submittedName>
        <fullName evidence="3">BON domain-containing protein</fullName>
    </submittedName>
</protein>
<organism evidence="3 4">
    <name type="scientific">Microvirga mediterraneensis</name>
    <dbReference type="NCBI Taxonomy" id="2754695"/>
    <lineage>
        <taxon>Bacteria</taxon>
        <taxon>Pseudomonadati</taxon>
        <taxon>Pseudomonadota</taxon>
        <taxon>Alphaproteobacteria</taxon>
        <taxon>Hyphomicrobiales</taxon>
        <taxon>Methylobacteriaceae</taxon>
        <taxon>Microvirga</taxon>
    </lineage>
</organism>
<dbReference type="PANTHER" id="PTHR34606">
    <property type="entry name" value="BON DOMAIN-CONTAINING PROTEIN"/>
    <property type="match status" value="1"/>
</dbReference>
<dbReference type="Proteomes" id="UP000572984">
    <property type="component" value="Unassembled WGS sequence"/>
</dbReference>
<evidence type="ECO:0000313" key="3">
    <source>
        <dbReference type="EMBL" id="MBA1155349.1"/>
    </source>
</evidence>
<feature type="compositionally biased region" description="Gly residues" evidence="1">
    <location>
        <begin position="75"/>
        <end position="87"/>
    </location>
</feature>
<name>A0A838BJR8_9HYPH</name>
<feature type="region of interest" description="Disordered" evidence="1">
    <location>
        <begin position="68"/>
        <end position="154"/>
    </location>
</feature>
<feature type="compositionally biased region" description="Basic and acidic residues" evidence="1">
    <location>
        <begin position="122"/>
        <end position="132"/>
    </location>
</feature>
<comment type="caution">
    <text evidence="3">The sequence shown here is derived from an EMBL/GenBank/DDBJ whole genome shotgun (WGS) entry which is preliminary data.</text>
</comment>
<feature type="domain" description="BON" evidence="2">
    <location>
        <begin position="152"/>
        <end position="220"/>
    </location>
</feature>
<reference evidence="3 4" key="1">
    <citation type="submission" date="2020-07" db="EMBL/GenBank/DDBJ databases">
        <title>Draft genome and description of Microvirga mediterraneensis Marseille-Q2068 sp. nov.</title>
        <authorList>
            <person name="Boxberger M."/>
        </authorList>
    </citation>
    <scope>NUCLEOTIDE SEQUENCE [LARGE SCALE GENOMIC DNA]</scope>
    <source>
        <strain evidence="3 4">Marseille-Q2068</strain>
    </source>
</reference>
<dbReference type="Gene3D" id="3.30.1340.30">
    <property type="match status" value="1"/>
</dbReference>
<evidence type="ECO:0000259" key="2">
    <source>
        <dbReference type="PROSITE" id="PS50914"/>
    </source>
</evidence>
<dbReference type="InterPro" id="IPR051686">
    <property type="entry name" value="Lipoprotein_DolP"/>
</dbReference>
<sequence>MSLKSAMRRSAFMPENLPPFMRNRREAGWLLLRKIWSRTMVDVRRRNRNPLNDDNGYGDMPPRGAVGFRGEGRQYPGGYGGDAGDFAGGVIDDGRGGPPDDEGFDPGYSHVRSGLGAFGSRDPNDPEVRSGREAGSSSGAHRGRGPKGYRRSDERIHEDVCERLTEDPFIDASNVEVVVKDGEVTLTGTVSSRGLKRRAEDLAELASGITHVQNNLRVEGA</sequence>
<dbReference type="Pfam" id="PF04972">
    <property type="entry name" value="BON"/>
    <property type="match status" value="1"/>
</dbReference>
<dbReference type="SMART" id="SM00749">
    <property type="entry name" value="BON"/>
    <property type="match status" value="1"/>
</dbReference>
<proteinExistence type="predicted"/>
<keyword evidence="4" id="KW-1185">Reference proteome</keyword>
<dbReference type="AlphaFoldDB" id="A0A838BJR8"/>
<accession>A0A838BJR8</accession>